<gene>
    <name evidence="4" type="ORF">DVT68_19880</name>
</gene>
<dbReference type="InterPro" id="IPR016169">
    <property type="entry name" value="FAD-bd_PCMH_sub2"/>
</dbReference>
<dbReference type="NCBIfam" id="TIGR01679">
    <property type="entry name" value="bact_FAD_ox"/>
    <property type="match status" value="1"/>
</dbReference>
<dbReference type="InterPro" id="IPR006311">
    <property type="entry name" value="TAT_signal"/>
</dbReference>
<dbReference type="OrthoDB" id="9800184at2"/>
<dbReference type="InterPro" id="IPR006094">
    <property type="entry name" value="Oxid_FAD_bind_N"/>
</dbReference>
<evidence type="ECO:0000256" key="1">
    <source>
        <dbReference type="ARBA" id="ARBA00022827"/>
    </source>
</evidence>
<dbReference type="GO" id="GO:0016020">
    <property type="term" value="C:membrane"/>
    <property type="evidence" value="ECO:0007669"/>
    <property type="project" value="InterPro"/>
</dbReference>
<dbReference type="PANTHER" id="PTHR43762">
    <property type="entry name" value="L-GULONOLACTONE OXIDASE"/>
    <property type="match status" value="1"/>
</dbReference>
<dbReference type="PANTHER" id="PTHR43762:SF1">
    <property type="entry name" value="D-ARABINONO-1,4-LACTONE OXIDASE"/>
    <property type="match status" value="1"/>
</dbReference>
<dbReference type="RefSeq" id="WP_114826961.1">
    <property type="nucleotide sequence ID" value="NZ_QQSY01000011.1"/>
</dbReference>
<dbReference type="GO" id="GO:0003885">
    <property type="term" value="F:D-arabinono-1,4-lactone oxidase activity"/>
    <property type="evidence" value="ECO:0007669"/>
    <property type="project" value="InterPro"/>
</dbReference>
<comment type="caution">
    <text evidence="4">The sequence shown here is derived from an EMBL/GenBank/DDBJ whole genome shotgun (WGS) entry which is preliminary data.</text>
</comment>
<keyword evidence="2" id="KW-0560">Oxidoreductase</keyword>
<dbReference type="GO" id="GO:0071949">
    <property type="term" value="F:FAD binding"/>
    <property type="evidence" value="ECO:0007669"/>
    <property type="project" value="InterPro"/>
</dbReference>
<evidence type="ECO:0000259" key="3">
    <source>
        <dbReference type="PROSITE" id="PS51387"/>
    </source>
</evidence>
<dbReference type="PROSITE" id="PS51387">
    <property type="entry name" value="FAD_PCMH"/>
    <property type="match status" value="1"/>
</dbReference>
<dbReference type="InterPro" id="IPR016166">
    <property type="entry name" value="FAD-bd_PCMH"/>
</dbReference>
<protein>
    <submittedName>
        <fullName evidence="4">FAD-binding protein</fullName>
    </submittedName>
</protein>
<keyword evidence="5" id="KW-1185">Reference proteome</keyword>
<feature type="domain" description="FAD-binding PCMH-type" evidence="3">
    <location>
        <begin position="43"/>
        <end position="209"/>
    </location>
</feature>
<dbReference type="Gene3D" id="3.30.43.10">
    <property type="entry name" value="Uridine Diphospho-n-acetylenolpyruvylglucosamine Reductase, domain 2"/>
    <property type="match status" value="1"/>
</dbReference>
<organism evidence="4 5">
    <name type="scientific">Dyella solisilvae</name>
    <dbReference type="NCBI Taxonomy" id="1920168"/>
    <lineage>
        <taxon>Bacteria</taxon>
        <taxon>Pseudomonadati</taxon>
        <taxon>Pseudomonadota</taxon>
        <taxon>Gammaproteobacteria</taxon>
        <taxon>Lysobacterales</taxon>
        <taxon>Rhodanobacteraceae</taxon>
        <taxon>Dyella</taxon>
    </lineage>
</organism>
<dbReference type="Gene3D" id="3.30.465.10">
    <property type="match status" value="1"/>
</dbReference>
<dbReference type="Pfam" id="PF04030">
    <property type="entry name" value="ALO"/>
    <property type="match status" value="1"/>
</dbReference>
<dbReference type="Proteomes" id="UP000254711">
    <property type="component" value="Unassembled WGS sequence"/>
</dbReference>
<dbReference type="Pfam" id="PF01565">
    <property type="entry name" value="FAD_binding_4"/>
    <property type="match status" value="1"/>
</dbReference>
<keyword evidence="1" id="KW-0285">Flavoprotein</keyword>
<evidence type="ECO:0000256" key="2">
    <source>
        <dbReference type="ARBA" id="ARBA00023002"/>
    </source>
</evidence>
<name>A0A370K2C5_9GAMM</name>
<evidence type="ECO:0000313" key="4">
    <source>
        <dbReference type="EMBL" id="RDI96815.1"/>
    </source>
</evidence>
<dbReference type="InterPro" id="IPR007173">
    <property type="entry name" value="ALO_C"/>
</dbReference>
<dbReference type="PROSITE" id="PS51318">
    <property type="entry name" value="TAT"/>
    <property type="match status" value="1"/>
</dbReference>
<evidence type="ECO:0000313" key="5">
    <source>
        <dbReference type="Proteomes" id="UP000254711"/>
    </source>
</evidence>
<dbReference type="InterPro" id="IPR010031">
    <property type="entry name" value="FAD_lactone_oxidase-like"/>
</dbReference>
<dbReference type="PIRSF" id="PIRSF000136">
    <property type="entry name" value="LGO_GLO"/>
    <property type="match status" value="1"/>
</dbReference>
<dbReference type="InterPro" id="IPR016171">
    <property type="entry name" value="Vanillyl_alc_oxidase_C-sub2"/>
</dbReference>
<dbReference type="SUPFAM" id="SSF56176">
    <property type="entry name" value="FAD-binding/transporter-associated domain-like"/>
    <property type="match status" value="1"/>
</dbReference>
<dbReference type="InterPro" id="IPR036318">
    <property type="entry name" value="FAD-bd_PCMH-like_sf"/>
</dbReference>
<dbReference type="AlphaFoldDB" id="A0A370K2C5"/>
<dbReference type="InterPro" id="IPR016167">
    <property type="entry name" value="FAD-bd_PCMH_sub1"/>
</dbReference>
<accession>A0A370K2C5</accession>
<dbReference type="EMBL" id="QQSY01000011">
    <property type="protein sequence ID" value="RDI96815.1"/>
    <property type="molecule type" value="Genomic_DNA"/>
</dbReference>
<dbReference type="Gene3D" id="1.10.45.10">
    <property type="entry name" value="Vanillyl-alcohol Oxidase, Chain A, domain 4"/>
    <property type="match status" value="1"/>
</dbReference>
<reference evidence="4 5" key="1">
    <citation type="submission" date="2018-07" db="EMBL/GenBank/DDBJ databases">
        <title>Dyella solisilvae sp. nov., isolated from the pine and broad-leaved mixed forest soil.</title>
        <authorList>
            <person name="Gao Z."/>
            <person name="Qiu L."/>
        </authorList>
    </citation>
    <scope>NUCLEOTIDE SEQUENCE [LARGE SCALE GENOMIC DNA]</scope>
    <source>
        <strain evidence="4 5">DHG54</strain>
    </source>
</reference>
<keyword evidence="1" id="KW-0274">FAD</keyword>
<dbReference type="Gene3D" id="3.30.70.2520">
    <property type="match status" value="1"/>
</dbReference>
<proteinExistence type="predicted"/>
<sequence>MALTRREWLKAAGLLGAAALLPKALRAQAPERIVAWRNWSGAQSCMPAARLAPATEEALVAVVRDAPSIRAVGSGHSFSALVPTDGTLVSLGNLSGIISHDADQLQAEIWGGTPMSQLGEPLKAIGQALPNMADIDYQTLAGAIATSTHGTGAKYGSYSSNVVGLRIVTANGDVLDCDANAHPDVFNAARVSLGALGVVTRIRLQNRKPFRLRRHEWVQETDALLEDLPRLVRENDHFELEAVLHSDIALASAMNETTDPTTLAKEAGGDGDKFDTLRDINTKWRGSPRVQALMLNVAGKHLMSFPDVRDDSYKVFANVRDVRFNEMEYSIPAEAGPACLREILNKVREENLDCFFPVEYRYVKADDIPLSMFQGRDSCSISVHQYYEMDYHAFFAQIEPIFWKYDGRPHWGKLHSLNARLLQPLYPRWKEFLEVREALDPQGKFLNAHLRSVFGLG</sequence>